<accession>A0A6V8MS26</accession>
<evidence type="ECO:0000256" key="2">
    <source>
        <dbReference type="SAM" id="SignalP"/>
    </source>
</evidence>
<dbReference type="RefSeq" id="WP_183345429.1">
    <property type="nucleotide sequence ID" value="NZ_BLXY01000001.1"/>
</dbReference>
<evidence type="ECO:0000313" key="3">
    <source>
        <dbReference type="EMBL" id="GFO62936.1"/>
    </source>
</evidence>
<evidence type="ECO:0000313" key="4">
    <source>
        <dbReference type="EMBL" id="UPU35493.1"/>
    </source>
</evidence>
<gene>
    <name evidence="3" type="ORF">GMPD_08550</name>
    <name evidence="4" type="ORF">M1B72_18925</name>
</gene>
<dbReference type="Proteomes" id="UP000831485">
    <property type="component" value="Chromosome"/>
</dbReference>
<reference evidence="5" key="1">
    <citation type="submission" date="2020-06" db="EMBL/GenBank/DDBJ databases">
        <title>Draft genomic sequecing of Geomonas sp. Red736.</title>
        <authorList>
            <person name="Itoh H."/>
            <person name="Xu Z.X."/>
            <person name="Ushijima N."/>
            <person name="Masuda Y."/>
            <person name="Shiratori Y."/>
            <person name="Senoo K."/>
        </authorList>
    </citation>
    <scope>NUCLEOTIDE SEQUENCE [LARGE SCALE GENOMIC DNA]</scope>
    <source>
        <strain evidence="5">Red736</strain>
    </source>
</reference>
<keyword evidence="6" id="KW-1185">Reference proteome</keyword>
<keyword evidence="2" id="KW-0732">Signal</keyword>
<feature type="signal peptide" evidence="2">
    <location>
        <begin position="1"/>
        <end position="22"/>
    </location>
</feature>
<keyword evidence="1" id="KW-0175">Coiled coil</keyword>
<feature type="chain" id="PRO_5028263470" evidence="2">
    <location>
        <begin position="23"/>
        <end position="91"/>
    </location>
</feature>
<evidence type="ECO:0000313" key="5">
    <source>
        <dbReference type="Proteomes" id="UP000568888"/>
    </source>
</evidence>
<dbReference type="Proteomes" id="UP000568888">
    <property type="component" value="Unassembled WGS sequence"/>
</dbReference>
<organism evidence="3 5">
    <name type="scientific">Geomonas paludis</name>
    <dbReference type="NCBI Taxonomy" id="2740185"/>
    <lineage>
        <taxon>Bacteria</taxon>
        <taxon>Pseudomonadati</taxon>
        <taxon>Thermodesulfobacteriota</taxon>
        <taxon>Desulfuromonadia</taxon>
        <taxon>Geobacterales</taxon>
        <taxon>Geobacteraceae</taxon>
        <taxon>Geomonas</taxon>
    </lineage>
</organism>
<name>A0A6V8MS26_9BACT</name>
<dbReference type="AlphaFoldDB" id="A0A6V8MS26"/>
<protein>
    <submittedName>
        <fullName evidence="3">Uncharacterized protein</fullName>
    </submittedName>
</protein>
<reference evidence="3" key="2">
    <citation type="journal article" date="2021" name="Int. J. Syst. Evol. Microbiol.">
        <title>Geomonas silvestris sp. nov., Geomonas paludis sp. nov. and Geomonas limicola sp. nov., isolated from terrestrial environments, and emended description of the genus Geomonas.</title>
        <authorList>
            <person name="Itoh H."/>
            <person name="Xu Z."/>
            <person name="Masuda Y."/>
            <person name="Ushijima N."/>
            <person name="Hayakawa C."/>
            <person name="Shiratori Y."/>
            <person name="Senoo K."/>
        </authorList>
    </citation>
    <scope>NUCLEOTIDE SEQUENCE</scope>
    <source>
        <strain evidence="3">Red736</strain>
    </source>
</reference>
<feature type="coiled-coil region" evidence="1">
    <location>
        <begin position="36"/>
        <end position="89"/>
    </location>
</feature>
<dbReference type="EMBL" id="CP096574">
    <property type="protein sequence ID" value="UPU35493.1"/>
    <property type="molecule type" value="Genomic_DNA"/>
</dbReference>
<evidence type="ECO:0000313" key="6">
    <source>
        <dbReference type="Proteomes" id="UP000831485"/>
    </source>
</evidence>
<dbReference type="EMBL" id="BLXY01000001">
    <property type="protein sequence ID" value="GFO62936.1"/>
    <property type="molecule type" value="Genomic_DNA"/>
</dbReference>
<evidence type="ECO:0000256" key="1">
    <source>
        <dbReference type="SAM" id="Coils"/>
    </source>
</evidence>
<reference evidence="4" key="3">
    <citation type="submission" date="2022-04" db="EMBL/GenBank/DDBJ databases">
        <authorList>
            <person name="Liu G."/>
        </authorList>
    </citation>
    <scope>NUCLEOTIDE SEQUENCE</scope>
    <source>
        <strain evidence="4">RG22</strain>
    </source>
</reference>
<proteinExistence type="predicted"/>
<sequence length="91" mass="10516">MRKMAMMLAASLFMLSSVPAFAQTAADQRDECLLASKNCMNQVDDIQQRIRKLNREIEKGTRVYTPQELKKLQDKLKETSDILRNLERPDS</sequence>